<dbReference type="GO" id="GO:0005524">
    <property type="term" value="F:ATP binding"/>
    <property type="evidence" value="ECO:0007669"/>
    <property type="project" value="UniProtKB-KW"/>
</dbReference>
<dbReference type="GO" id="GO:0016887">
    <property type="term" value="F:ATP hydrolysis activity"/>
    <property type="evidence" value="ECO:0007669"/>
    <property type="project" value="InterPro"/>
</dbReference>
<dbReference type="Proteomes" id="UP000193090">
    <property type="component" value="Unassembled WGS sequence"/>
</dbReference>
<comment type="similarity">
    <text evidence="1">Belongs to the ABC transporter superfamily.</text>
</comment>
<dbReference type="PROSITE" id="PS50893">
    <property type="entry name" value="ABC_TRANSPORTER_2"/>
    <property type="match status" value="1"/>
</dbReference>
<dbReference type="EMBL" id="LQPZ01000012">
    <property type="protein sequence ID" value="ORX07266.1"/>
    <property type="molecule type" value="Genomic_DNA"/>
</dbReference>
<evidence type="ECO:0000313" key="7">
    <source>
        <dbReference type="Proteomes" id="UP000193090"/>
    </source>
</evidence>
<keyword evidence="4 6" id="KW-0067">ATP-binding</keyword>
<evidence type="ECO:0000256" key="3">
    <source>
        <dbReference type="ARBA" id="ARBA00022741"/>
    </source>
</evidence>
<keyword evidence="2" id="KW-0813">Transport</keyword>
<comment type="caution">
    <text evidence="6">The sequence shown here is derived from an EMBL/GenBank/DDBJ whole genome shotgun (WGS) entry which is preliminary data.</text>
</comment>
<evidence type="ECO:0000259" key="5">
    <source>
        <dbReference type="PROSITE" id="PS50893"/>
    </source>
</evidence>
<dbReference type="AlphaFoldDB" id="A0A1X2ENV4"/>
<dbReference type="PANTHER" id="PTHR43335:SF4">
    <property type="entry name" value="ABC TRANSPORTER, ATP-BINDING PROTEIN"/>
    <property type="match status" value="1"/>
</dbReference>
<accession>A0A1X2ENV4</accession>
<gene>
    <name evidence="6" type="ORF">AWC30_00490</name>
</gene>
<dbReference type="OrthoDB" id="9804819at2"/>
<dbReference type="InterPro" id="IPR027417">
    <property type="entry name" value="P-loop_NTPase"/>
</dbReference>
<dbReference type="SMART" id="SM00382">
    <property type="entry name" value="AAA"/>
    <property type="match status" value="1"/>
</dbReference>
<dbReference type="STRING" id="1798.AWC30_00490"/>
<dbReference type="PANTHER" id="PTHR43335">
    <property type="entry name" value="ABC TRANSPORTER, ATP-BINDING PROTEIN"/>
    <property type="match status" value="1"/>
</dbReference>
<keyword evidence="7" id="KW-1185">Reference proteome</keyword>
<reference evidence="6 7" key="1">
    <citation type="submission" date="2016-01" db="EMBL/GenBank/DDBJ databases">
        <title>The new phylogeny of the genus Mycobacterium.</title>
        <authorList>
            <person name="Tarcisio F."/>
            <person name="Conor M."/>
            <person name="Antonella G."/>
            <person name="Elisabetta G."/>
            <person name="Giulia F.S."/>
            <person name="Sara T."/>
            <person name="Anna F."/>
            <person name="Clotilde B."/>
            <person name="Roberto B."/>
            <person name="Veronica D.S."/>
            <person name="Fabio R."/>
            <person name="Monica P."/>
            <person name="Olivier J."/>
            <person name="Enrico T."/>
            <person name="Nicola S."/>
        </authorList>
    </citation>
    <scope>NUCLEOTIDE SEQUENCE [LARGE SCALE GENOMIC DNA]</scope>
    <source>
        <strain evidence="6 7">DSM 44153</strain>
    </source>
</reference>
<evidence type="ECO:0000256" key="1">
    <source>
        <dbReference type="ARBA" id="ARBA00005417"/>
    </source>
</evidence>
<dbReference type="Pfam" id="PF00005">
    <property type="entry name" value="ABC_tran"/>
    <property type="match status" value="1"/>
</dbReference>
<dbReference type="InterPro" id="IPR003593">
    <property type="entry name" value="AAA+_ATPase"/>
</dbReference>
<dbReference type="InterPro" id="IPR003439">
    <property type="entry name" value="ABC_transporter-like_ATP-bd"/>
</dbReference>
<proteinExistence type="inferred from homology"/>
<evidence type="ECO:0000256" key="2">
    <source>
        <dbReference type="ARBA" id="ARBA00022448"/>
    </source>
</evidence>
<dbReference type="SUPFAM" id="SSF52540">
    <property type="entry name" value="P-loop containing nucleoside triphosphate hydrolases"/>
    <property type="match status" value="1"/>
</dbReference>
<feature type="domain" description="ABC transporter" evidence="5">
    <location>
        <begin position="2"/>
        <end position="227"/>
    </location>
</feature>
<dbReference type="CDD" id="cd03230">
    <property type="entry name" value="ABC_DR_subfamily_A"/>
    <property type="match status" value="1"/>
</dbReference>
<evidence type="ECO:0000313" key="6">
    <source>
        <dbReference type="EMBL" id="ORX07266.1"/>
    </source>
</evidence>
<dbReference type="Gene3D" id="3.40.50.300">
    <property type="entry name" value="P-loop containing nucleotide triphosphate hydrolases"/>
    <property type="match status" value="1"/>
</dbReference>
<name>A0A1X2ENV4_9MYCO</name>
<evidence type="ECO:0000256" key="4">
    <source>
        <dbReference type="ARBA" id="ARBA00022840"/>
    </source>
</evidence>
<sequence>MLQTLALTRRFGRRRGVSEVDLRVGPGEVFGFLGPNGAGKTTTIRLLLGLCRPTSGHVALFGLDPHRRPVEALRRVGYLPGELSLYPRLTGRQVLKRLARIRGHTDHRFRDELAERFTVELDAPIRTLSKGNVQKMGLVLAFAHRPDLLILDEPTSGLDPLLQDEFTRLVRETADEGRTVFLSSHDLDEVQRVADRLTIIKEGRLQVTDTVERLRAAAPKTVELCFTDAVDLAPFRRLDGVRVLAQQDGRLRLTMAGAIGPLLRLAADLDPVDMTVRPPDLEELFLGYYRGGADEAGRHG</sequence>
<organism evidence="6 7">
    <name type="scientific">Mycolicibacillus trivialis</name>
    <dbReference type="NCBI Taxonomy" id="1798"/>
    <lineage>
        <taxon>Bacteria</taxon>
        <taxon>Bacillati</taxon>
        <taxon>Actinomycetota</taxon>
        <taxon>Actinomycetes</taxon>
        <taxon>Mycobacteriales</taxon>
        <taxon>Mycobacteriaceae</taxon>
        <taxon>Mycolicibacillus</taxon>
    </lineage>
</organism>
<keyword evidence="3" id="KW-0547">Nucleotide-binding</keyword>
<protein>
    <submittedName>
        <fullName evidence="6">Transport ATP-binding protein</fullName>
    </submittedName>
</protein>